<dbReference type="EMBL" id="JAYDCJ010000003">
    <property type="protein sequence ID" value="MEA1080060.1"/>
    <property type="molecule type" value="Genomic_DNA"/>
</dbReference>
<dbReference type="SUPFAM" id="SSF53850">
    <property type="entry name" value="Periplasmic binding protein-like II"/>
    <property type="match status" value="1"/>
</dbReference>
<keyword evidence="3" id="KW-1185">Reference proteome</keyword>
<comment type="caution">
    <text evidence="2">The sequence shown here is derived from an EMBL/GenBank/DDBJ whole genome shotgun (WGS) entry which is preliminary data.</text>
</comment>
<evidence type="ECO:0000256" key="1">
    <source>
        <dbReference type="SAM" id="SignalP"/>
    </source>
</evidence>
<dbReference type="Proteomes" id="UP001305746">
    <property type="component" value="Unassembled WGS sequence"/>
</dbReference>
<keyword evidence="1" id="KW-0732">Signal</keyword>
<dbReference type="RefSeq" id="WP_322854575.1">
    <property type="nucleotide sequence ID" value="NZ_JAYDCJ010000003.1"/>
</dbReference>
<feature type="chain" id="PRO_5045847084" evidence="1">
    <location>
        <begin position="22"/>
        <end position="274"/>
    </location>
</feature>
<name>A0ABU5NW81_9GAMM</name>
<organism evidence="2 3">
    <name type="scientific">Marinobacter qingdaonensis</name>
    <dbReference type="NCBI Taxonomy" id="3108486"/>
    <lineage>
        <taxon>Bacteria</taxon>
        <taxon>Pseudomonadati</taxon>
        <taxon>Pseudomonadota</taxon>
        <taxon>Gammaproteobacteria</taxon>
        <taxon>Pseudomonadales</taxon>
        <taxon>Marinobacteraceae</taxon>
        <taxon>Marinobacter</taxon>
    </lineage>
</organism>
<accession>A0ABU5NW81</accession>
<protein>
    <submittedName>
        <fullName evidence="2">Amino acid ABC transporter substrate-binding protein</fullName>
    </submittedName>
</protein>
<proteinExistence type="predicted"/>
<feature type="signal peptide" evidence="1">
    <location>
        <begin position="1"/>
        <end position="21"/>
    </location>
</feature>
<evidence type="ECO:0000313" key="3">
    <source>
        <dbReference type="Proteomes" id="UP001305746"/>
    </source>
</evidence>
<evidence type="ECO:0000313" key="2">
    <source>
        <dbReference type="EMBL" id="MEA1080060.1"/>
    </source>
</evidence>
<sequence length="274" mass="30792">MSASQPLRRLLLWTTAAVALAGLSPAQGSTVITVGAYYFPPVAEVDADNQPLGLLGDLVTALEAVHDDLEINIFYTSPRRRYLDFEAGLYDVILFESADWGWSGRDVTMSRPILTDEEFYVALKKPGRDLSFFDDIGSRRLVAMSGYHYGFADLETDSQTLQAHFDIEFSDSHSRNLELIKADRPSVAEVAIISRSYLQRHLSEHPEDWRQLLISDKLDQRYQLRIIARRDGPASAGDMLELLAPLVHDGSYRMMVEKRGLQLPPGFLTGFDLP</sequence>
<gene>
    <name evidence="2" type="ORF">U5822_05235</name>
</gene>
<reference evidence="2 3" key="1">
    <citation type="submission" date="2023-12" db="EMBL/GenBank/DDBJ databases">
        <title>Marinobacter qingdaonensis sp. nov., isolated from the intertidal sediment of Qingdao, PR China.</title>
        <authorList>
            <person name="Li Y."/>
        </authorList>
    </citation>
    <scope>NUCLEOTIDE SEQUENCE [LARGE SCALE GENOMIC DNA]</scope>
    <source>
        <strain evidence="2 3">ASW11-75</strain>
    </source>
</reference>